<dbReference type="Proteomes" id="UP001497457">
    <property type="component" value="Chromosome 15b"/>
</dbReference>
<evidence type="ECO:0000256" key="7">
    <source>
        <dbReference type="ARBA" id="ARBA00023002"/>
    </source>
</evidence>
<proteinExistence type="inferred from homology"/>
<dbReference type="Gene3D" id="1.10.630.10">
    <property type="entry name" value="Cytochrome P450"/>
    <property type="match status" value="1"/>
</dbReference>
<keyword evidence="5 11" id="KW-0479">Metal-binding</keyword>
<comment type="cofactor">
    <cofactor evidence="11">
        <name>heme</name>
        <dbReference type="ChEBI" id="CHEBI:30413"/>
    </cofactor>
</comment>
<organism evidence="14 15">
    <name type="scientific">Urochloa decumbens</name>
    <dbReference type="NCBI Taxonomy" id="240449"/>
    <lineage>
        <taxon>Eukaryota</taxon>
        <taxon>Viridiplantae</taxon>
        <taxon>Streptophyta</taxon>
        <taxon>Embryophyta</taxon>
        <taxon>Tracheophyta</taxon>
        <taxon>Spermatophyta</taxon>
        <taxon>Magnoliopsida</taxon>
        <taxon>Liliopsida</taxon>
        <taxon>Poales</taxon>
        <taxon>Poaceae</taxon>
        <taxon>PACMAD clade</taxon>
        <taxon>Panicoideae</taxon>
        <taxon>Panicodae</taxon>
        <taxon>Paniceae</taxon>
        <taxon>Melinidinae</taxon>
        <taxon>Urochloa</taxon>
    </lineage>
</organism>
<keyword evidence="3 11" id="KW-0349">Heme</keyword>
<dbReference type="GO" id="GO:0016020">
    <property type="term" value="C:membrane"/>
    <property type="evidence" value="ECO:0007669"/>
    <property type="project" value="UniProtKB-SubCell"/>
</dbReference>
<evidence type="ECO:0000256" key="8">
    <source>
        <dbReference type="ARBA" id="ARBA00023004"/>
    </source>
</evidence>
<dbReference type="InterPro" id="IPR050193">
    <property type="entry name" value="Cytochrome_P450_71"/>
</dbReference>
<dbReference type="Pfam" id="PF00067">
    <property type="entry name" value="p450"/>
    <property type="match status" value="2"/>
</dbReference>
<keyword evidence="6 13" id="KW-1133">Transmembrane helix</keyword>
<dbReference type="FunFam" id="1.10.630.10:FF:000043">
    <property type="entry name" value="Cytochrome P450 99A2"/>
    <property type="match status" value="1"/>
</dbReference>
<dbReference type="InterPro" id="IPR001128">
    <property type="entry name" value="Cyt_P450"/>
</dbReference>
<dbReference type="SUPFAM" id="SSF48264">
    <property type="entry name" value="Cytochrome P450"/>
    <property type="match status" value="1"/>
</dbReference>
<dbReference type="PANTHER" id="PTHR47956:SF80">
    <property type="entry name" value="CYTOCHROME P450 71B10"/>
    <property type="match status" value="1"/>
</dbReference>
<evidence type="ECO:0000256" key="1">
    <source>
        <dbReference type="ARBA" id="ARBA00004167"/>
    </source>
</evidence>
<reference evidence="14" key="1">
    <citation type="submission" date="2024-10" db="EMBL/GenBank/DDBJ databases">
        <authorList>
            <person name="Ryan C."/>
        </authorList>
    </citation>
    <scope>NUCLEOTIDE SEQUENCE [LARGE SCALE GENOMIC DNA]</scope>
</reference>
<evidence type="ECO:0000256" key="2">
    <source>
        <dbReference type="ARBA" id="ARBA00010617"/>
    </source>
</evidence>
<keyword evidence="9 12" id="KW-0503">Monooxygenase</keyword>
<evidence type="ECO:0000313" key="15">
    <source>
        <dbReference type="Proteomes" id="UP001497457"/>
    </source>
</evidence>
<evidence type="ECO:0000256" key="12">
    <source>
        <dbReference type="RuleBase" id="RU000461"/>
    </source>
</evidence>
<dbReference type="GO" id="GO:0046872">
    <property type="term" value="F:metal ion binding"/>
    <property type="evidence" value="ECO:0007669"/>
    <property type="project" value="UniProtKB-KW"/>
</dbReference>
<dbReference type="PROSITE" id="PS00086">
    <property type="entry name" value="CYTOCHROME_P450"/>
    <property type="match status" value="1"/>
</dbReference>
<keyword evidence="8 11" id="KW-0408">Iron</keyword>
<gene>
    <name evidence="14" type="ORF">URODEC1_LOCUS30330</name>
</gene>
<keyword evidence="15" id="KW-1185">Reference proteome</keyword>
<dbReference type="PRINTS" id="PR00385">
    <property type="entry name" value="P450"/>
</dbReference>
<keyword evidence="7 12" id="KW-0560">Oxidoreductase</keyword>
<dbReference type="PRINTS" id="PR00463">
    <property type="entry name" value="EP450I"/>
</dbReference>
<dbReference type="InterPro" id="IPR017972">
    <property type="entry name" value="Cyt_P450_CS"/>
</dbReference>
<keyword evidence="4 13" id="KW-0812">Transmembrane</keyword>
<dbReference type="InterPro" id="IPR002401">
    <property type="entry name" value="Cyt_P450_E_grp-I"/>
</dbReference>
<dbReference type="AlphaFoldDB" id="A0ABC8Y5T8"/>
<evidence type="ECO:0000256" key="4">
    <source>
        <dbReference type="ARBA" id="ARBA00022692"/>
    </source>
</evidence>
<evidence type="ECO:0000256" key="9">
    <source>
        <dbReference type="ARBA" id="ARBA00023033"/>
    </source>
</evidence>
<dbReference type="PANTHER" id="PTHR47956">
    <property type="entry name" value="CYTOCHROME P450 71B11-RELATED"/>
    <property type="match status" value="1"/>
</dbReference>
<comment type="similarity">
    <text evidence="2 12">Belongs to the cytochrome P450 family.</text>
</comment>
<dbReference type="EMBL" id="OZ075125">
    <property type="protein sequence ID" value="CAL4937105.1"/>
    <property type="molecule type" value="Genomic_DNA"/>
</dbReference>
<dbReference type="GO" id="GO:0004497">
    <property type="term" value="F:monooxygenase activity"/>
    <property type="evidence" value="ECO:0007669"/>
    <property type="project" value="UniProtKB-KW"/>
</dbReference>
<protein>
    <submittedName>
        <fullName evidence="14">Uncharacterized protein</fullName>
    </submittedName>
</protein>
<name>A0ABC8Y5T8_9POAL</name>
<evidence type="ECO:0000256" key="6">
    <source>
        <dbReference type="ARBA" id="ARBA00022989"/>
    </source>
</evidence>
<accession>A0ABC8Y5T8</accession>
<evidence type="ECO:0000313" key="14">
    <source>
        <dbReference type="EMBL" id="CAL4937105.1"/>
    </source>
</evidence>
<evidence type="ECO:0000256" key="11">
    <source>
        <dbReference type="PIRSR" id="PIRSR602401-1"/>
    </source>
</evidence>
<dbReference type="InterPro" id="IPR036396">
    <property type="entry name" value="Cyt_P450_sf"/>
</dbReference>
<keyword evidence="10 13" id="KW-0472">Membrane</keyword>
<evidence type="ECO:0000256" key="13">
    <source>
        <dbReference type="SAM" id="Phobius"/>
    </source>
</evidence>
<sequence length="549" mass="61367">MPLPVLECLPRQWKWQSSSLFLLLLPLLALLAYLATKGLYTRGRLQLRMPPGPPRLPVLGNLHQMIIGSALPHQRLRELARRHGPVMLLQLGTYVTPILQHAPRITYPIRLGTVPTVVVSSAEAAREVLKTHDGDCCSRPDTPGARRLSYGQKDLVCAPYNEYWREMRKLFVVELLTVRRVQATCCAREAQVDKLIDRLSSCGGKQVFLEDHIFGLMDGIIGAVALGNISGAEQLAHKKRFRHVIEEAVDVLAGFSFEGYFPNAAGRLVDHITGIVSRRERVFRELDAFFETIIEQHLDDSSRPTASSSSSSGLVNALIGLMKDNGRQGSALSLGRDHIKALLSDTFIAGVDTSSVTMVWAMAELIRRPAIMRKVQVEIRATVGADKARVQHDDMPKLRYLKMVVKETLRLHPALPLVPRETLRHIKISGYDVPAKTRLLVNAWAIGRDPATWDNPDEFDPDRFEAGKDIDFNGTHFELVPFGAGRRMCPGMAMAVATVEFTLANLLYCFDWKLPRGMKDMSMEEAGVLTVNKKTPLVLVPTWYNKCHC</sequence>
<dbReference type="CDD" id="cd11072">
    <property type="entry name" value="CYP71-like"/>
    <property type="match status" value="1"/>
</dbReference>
<evidence type="ECO:0000256" key="10">
    <source>
        <dbReference type="ARBA" id="ARBA00023136"/>
    </source>
</evidence>
<evidence type="ECO:0000256" key="3">
    <source>
        <dbReference type="ARBA" id="ARBA00022617"/>
    </source>
</evidence>
<evidence type="ECO:0000256" key="5">
    <source>
        <dbReference type="ARBA" id="ARBA00022723"/>
    </source>
</evidence>
<feature type="binding site" description="axial binding residue" evidence="11">
    <location>
        <position position="489"/>
    </location>
    <ligand>
        <name>heme</name>
        <dbReference type="ChEBI" id="CHEBI:30413"/>
    </ligand>
    <ligandPart>
        <name>Fe</name>
        <dbReference type="ChEBI" id="CHEBI:18248"/>
    </ligandPart>
</feature>
<feature type="transmembrane region" description="Helical" evidence="13">
    <location>
        <begin position="20"/>
        <end position="40"/>
    </location>
</feature>
<comment type="subcellular location">
    <subcellularLocation>
        <location evidence="1">Membrane</location>
        <topology evidence="1">Single-pass membrane protein</topology>
    </subcellularLocation>
</comment>